<gene>
    <name evidence="1" type="ORF">PHYBLDRAFT_165059</name>
</gene>
<dbReference type="AlphaFoldDB" id="A0A163AY09"/>
<dbReference type="GeneID" id="28996059"/>
<reference evidence="2" key="1">
    <citation type="submission" date="2015-06" db="EMBL/GenBank/DDBJ databases">
        <title>Expansion of signal transduction pathways in fungi by whole-genome duplication.</title>
        <authorList>
            <consortium name="DOE Joint Genome Institute"/>
            <person name="Corrochano L.M."/>
            <person name="Kuo A."/>
            <person name="Marcet-Houben M."/>
            <person name="Polaino S."/>
            <person name="Salamov A."/>
            <person name="Villalobos J.M."/>
            <person name="Alvarez M.I."/>
            <person name="Avalos J."/>
            <person name="Benito E.P."/>
            <person name="Benoit I."/>
            <person name="Burger G."/>
            <person name="Camino L.P."/>
            <person name="Canovas D."/>
            <person name="Cerda-Olmedo E."/>
            <person name="Cheng J.-F."/>
            <person name="Dominguez A."/>
            <person name="Elias M."/>
            <person name="Eslava A.P."/>
            <person name="Glaser F."/>
            <person name="Grimwood J."/>
            <person name="Gutierrez G."/>
            <person name="Heitman J."/>
            <person name="Henrissat B."/>
            <person name="Iturriaga E.A."/>
            <person name="Lang B.F."/>
            <person name="Lavin J.L."/>
            <person name="Lee S."/>
            <person name="Li W."/>
            <person name="Lindquist E."/>
            <person name="Lopez-Garcia S."/>
            <person name="Luque E.M."/>
            <person name="Marcos A.T."/>
            <person name="Martin J."/>
            <person name="McCluskey K."/>
            <person name="Medina H.R."/>
            <person name="Miralles-Duran A."/>
            <person name="Miyazaki A."/>
            <person name="Munoz-Torres E."/>
            <person name="Oguiza J.A."/>
            <person name="Ohm R."/>
            <person name="Olmedo M."/>
            <person name="Orejas M."/>
            <person name="Ortiz-Castellanos L."/>
            <person name="Pisabarro A.G."/>
            <person name="Rodriguez-Romero J."/>
            <person name="Ruiz-Herrera J."/>
            <person name="Ruiz-Vazquez R."/>
            <person name="Sanz C."/>
            <person name="Schackwitz W."/>
            <person name="Schmutz J."/>
            <person name="Shahriari M."/>
            <person name="Shelest E."/>
            <person name="Silva-Franco F."/>
            <person name="Soanes D."/>
            <person name="Syed K."/>
            <person name="Tagua V.G."/>
            <person name="Talbot N.J."/>
            <person name="Thon M."/>
            <person name="De vries R.P."/>
            <person name="Wiebenga A."/>
            <person name="Yadav J.S."/>
            <person name="Braun E.L."/>
            <person name="Baker S."/>
            <person name="Garre V."/>
            <person name="Horwitz B."/>
            <person name="Torres-Martinez S."/>
            <person name="Idnurm A."/>
            <person name="Herrera-Estrella A."/>
            <person name="Gabaldon T."/>
            <person name="Grigoriev I.V."/>
        </authorList>
    </citation>
    <scope>NUCLEOTIDE SEQUENCE [LARGE SCALE GENOMIC DNA]</scope>
    <source>
        <strain evidence="2">NRRL 1555(-)</strain>
    </source>
</reference>
<dbReference type="InParanoid" id="A0A163AY09"/>
<organism evidence="1 2">
    <name type="scientific">Phycomyces blakesleeanus (strain ATCC 8743b / DSM 1359 / FGSC 10004 / NBRC 33097 / NRRL 1555)</name>
    <dbReference type="NCBI Taxonomy" id="763407"/>
    <lineage>
        <taxon>Eukaryota</taxon>
        <taxon>Fungi</taxon>
        <taxon>Fungi incertae sedis</taxon>
        <taxon>Mucoromycota</taxon>
        <taxon>Mucoromycotina</taxon>
        <taxon>Mucoromycetes</taxon>
        <taxon>Mucorales</taxon>
        <taxon>Phycomycetaceae</taxon>
        <taxon>Phycomyces</taxon>
    </lineage>
</organism>
<protein>
    <submittedName>
        <fullName evidence="1">Uncharacterized protein</fullName>
    </submittedName>
</protein>
<keyword evidence="2" id="KW-1185">Reference proteome</keyword>
<dbReference type="RefSeq" id="XP_018294571.1">
    <property type="nucleotide sequence ID" value="XM_018435153.1"/>
</dbReference>
<evidence type="ECO:0000313" key="1">
    <source>
        <dbReference type="EMBL" id="OAD76531.1"/>
    </source>
</evidence>
<dbReference type="Proteomes" id="UP000077315">
    <property type="component" value="Unassembled WGS sequence"/>
</dbReference>
<name>A0A163AY09_PHYB8</name>
<proteinExistence type="predicted"/>
<evidence type="ECO:0000313" key="2">
    <source>
        <dbReference type="Proteomes" id="UP000077315"/>
    </source>
</evidence>
<dbReference type="VEuPathDB" id="FungiDB:PHYBLDRAFT_165059"/>
<sequence>MTYYSIVIIIDSISGDIALLWLDFIENSKPIKQWVYYLRKSESSKQAWASEDINFSWTANCGIIILGKLLPPSNVFKNDHSNNNKIFVEFEYISWDRLLVFWRGPYNAF</sequence>
<dbReference type="EMBL" id="KV440975">
    <property type="protein sequence ID" value="OAD76531.1"/>
    <property type="molecule type" value="Genomic_DNA"/>
</dbReference>
<accession>A0A163AY09</accession>